<keyword evidence="10" id="KW-1185">Reference proteome</keyword>
<dbReference type="Pfam" id="PF05140">
    <property type="entry name" value="ResB"/>
    <property type="match status" value="1"/>
</dbReference>
<dbReference type="RefSeq" id="WP_119305283.1">
    <property type="nucleotide sequence ID" value="NZ_AP014608.1"/>
</dbReference>
<dbReference type="Proteomes" id="UP000263619">
    <property type="component" value="Chromosome"/>
</dbReference>
<accession>A0A224AHW7</accession>
<dbReference type="GO" id="GO:0005886">
    <property type="term" value="C:plasma membrane"/>
    <property type="evidence" value="ECO:0007669"/>
    <property type="project" value="TreeGrafter"/>
</dbReference>
<feature type="transmembrane region" description="Helical" evidence="6">
    <location>
        <begin position="806"/>
        <end position="827"/>
    </location>
</feature>
<dbReference type="InterPro" id="IPR002541">
    <property type="entry name" value="Cyt_c_assembly"/>
</dbReference>
<feature type="domain" description="Cytochrome c assembly protein" evidence="7">
    <location>
        <begin position="806"/>
        <end position="1013"/>
    </location>
</feature>
<feature type="transmembrane region" description="Helical" evidence="6">
    <location>
        <begin position="920"/>
        <end position="939"/>
    </location>
</feature>
<feature type="transmembrane region" description="Helical" evidence="6">
    <location>
        <begin position="431"/>
        <end position="450"/>
    </location>
</feature>
<dbReference type="GO" id="GO:0017004">
    <property type="term" value="P:cytochrome complex assembly"/>
    <property type="evidence" value="ECO:0007669"/>
    <property type="project" value="UniProtKB-KW"/>
</dbReference>
<dbReference type="PANTHER" id="PTHR30071:SF1">
    <property type="entry name" value="CYTOCHROME B_B6 PROTEIN-RELATED"/>
    <property type="match status" value="1"/>
</dbReference>
<feature type="transmembrane region" description="Helical" evidence="6">
    <location>
        <begin position="470"/>
        <end position="489"/>
    </location>
</feature>
<proteinExistence type="predicted"/>
<feature type="transmembrane region" description="Helical" evidence="6">
    <location>
        <begin position="743"/>
        <end position="767"/>
    </location>
</feature>
<evidence type="ECO:0000256" key="2">
    <source>
        <dbReference type="ARBA" id="ARBA00022692"/>
    </source>
</evidence>
<sequence>MQKIKKILFSTKVTSFLFLSFALSMAIATFIEKKYTTDVAKIFIYESTWFEILLLLIIINLIGNIWKYKLWNYNKIPLFIFHFSFIFIFIGGLFSRYFNFEGTMSIREGEINGKILSNKSYIKLKVNQGSNIRYYHDPYIFSYFHHNKYKGVFFFKKKPFKVKVIDYIPCAKIFLSKKNPEEKIIKIVSTNQKERTEHFIKNGEIININGVLFSFNKRIPFGIVILEKNHKIYIKSSFSGRSINMINRKVSFFSKKIDHILKFNHLYQIKIHKNYKTIQWVIPEGVIKGKLKYVKSCDYEENNKLSAITAIISFQNQSKLVTFLGGKNATNMSSPLFFKDYKISIGYGSIFFNLPFFIKLKKFRLENYPGSEFPSTFTSYVTLIDKNIKKNYFIYMNHVLNYKGFRFFQSGYDPDGKGTHFSVNNDYLGTYFSYIGYIFMSIGMFLTLFWKGTRFNYLRKKLKYLSHKNFSLLLFIVFYFLGNIQNSVFSQKKQEFKNIPLENIFDAIHISKKHGDNFGRLLVQDQKGRIKPINTIAIELLRKVHKKDSIGNLDANQWFISIHQDNIFWAKIPFIKVDKKGGHKFLNKIKANLQYYVSLMDLYIIDPKTSKLKFLLQEDYERAFSKNPFQRDEYDKAVLNLSERIGIIHEIFQGKYIRIFPIPHDINQTWSSWISNSNKLNPLGLSMFSNYLKSLLFSQNEKNWNLADKEIQKIRLYQIKHAKSILPSENKISVEILYNKLNIFYVLSFIYFFFGIILIFHSFLNIFFKKKYTYISKTFIFILFILFILNFFGLVTRWYISGHAPWTNGYESAIFISWCLIGINFLFYKNQFVSGITTLISSILLMIAHHGNVMDPEITNLVPVLKSHWLIIHVATITSSYGFFLTGSFLGFLVLIFFILKACFHKHSEIIHFHIEKLTIINEMCLTIGLFLLTIGTFLGSVWANNSWGRYWSWDPKETWALISIMIYAFVLHIRLIPYFKKNIFIFNLFSILSISCILMTYFGVNYYLSGLHSYAKGEPISIPNWVYYSLLVLFIITILSYHSFKFHKIKYINKQ</sequence>
<feature type="domain" description="ResB-like" evidence="8">
    <location>
        <begin position="344"/>
        <end position="417"/>
    </location>
</feature>
<dbReference type="InterPro" id="IPR007816">
    <property type="entry name" value="ResB-like_domain"/>
</dbReference>
<evidence type="ECO:0000259" key="8">
    <source>
        <dbReference type="Pfam" id="PF05140"/>
    </source>
</evidence>
<evidence type="ECO:0000256" key="3">
    <source>
        <dbReference type="ARBA" id="ARBA00022748"/>
    </source>
</evidence>
<evidence type="ECO:0000256" key="4">
    <source>
        <dbReference type="ARBA" id="ARBA00022989"/>
    </source>
</evidence>
<feature type="transmembrane region" description="Helical" evidence="6">
    <location>
        <begin position="959"/>
        <end position="977"/>
    </location>
</feature>
<dbReference type="GO" id="GO:0020037">
    <property type="term" value="F:heme binding"/>
    <property type="evidence" value="ECO:0007669"/>
    <property type="project" value="InterPro"/>
</dbReference>
<feature type="transmembrane region" description="Helical" evidence="6">
    <location>
        <begin position="832"/>
        <end position="850"/>
    </location>
</feature>
<feature type="transmembrane region" description="Helical" evidence="6">
    <location>
        <begin position="78"/>
        <end position="98"/>
    </location>
</feature>
<dbReference type="EMBL" id="AP014608">
    <property type="protein sequence ID" value="BBA16983.1"/>
    <property type="molecule type" value="Genomic_DNA"/>
</dbReference>
<keyword evidence="2 6" id="KW-0812">Transmembrane</keyword>
<feature type="transmembrane region" description="Helical" evidence="6">
    <location>
        <begin position="44"/>
        <end position="66"/>
    </location>
</feature>
<dbReference type="Pfam" id="PF01578">
    <property type="entry name" value="Cytochrom_C_asm"/>
    <property type="match status" value="1"/>
</dbReference>
<name>A0A224AHW7_9FLAO</name>
<evidence type="ECO:0000313" key="9">
    <source>
        <dbReference type="EMBL" id="BBA16983.1"/>
    </source>
</evidence>
<organism evidence="9 10">
    <name type="scientific">Blattabacterium cuenoti STAT</name>
    <dbReference type="NCBI Taxonomy" id="1457030"/>
    <lineage>
        <taxon>Bacteria</taxon>
        <taxon>Pseudomonadati</taxon>
        <taxon>Bacteroidota</taxon>
        <taxon>Flavobacteriia</taxon>
        <taxon>Flavobacteriales</taxon>
        <taxon>Blattabacteriaceae</taxon>
        <taxon>Blattabacterium</taxon>
    </lineage>
</organism>
<feature type="transmembrane region" description="Helical" evidence="6">
    <location>
        <begin position="984"/>
        <end position="1005"/>
    </location>
</feature>
<keyword evidence="3" id="KW-0201">Cytochrome c-type biogenesis</keyword>
<dbReference type="PANTHER" id="PTHR30071">
    <property type="entry name" value="HEME EXPORTER PROTEIN C"/>
    <property type="match status" value="1"/>
</dbReference>
<evidence type="ECO:0000256" key="6">
    <source>
        <dbReference type="SAM" id="Phobius"/>
    </source>
</evidence>
<feature type="transmembrane region" description="Helical" evidence="6">
    <location>
        <begin position="1025"/>
        <end position="1045"/>
    </location>
</feature>
<dbReference type="InterPro" id="IPR045062">
    <property type="entry name" value="Cyt_c_biogenesis_CcsA/CcmC"/>
</dbReference>
<dbReference type="AlphaFoldDB" id="A0A224AHW7"/>
<comment type="subcellular location">
    <subcellularLocation>
        <location evidence="1">Membrane</location>
        <topology evidence="1">Multi-pass membrane protein</topology>
    </subcellularLocation>
</comment>
<protein>
    <submittedName>
        <fullName evidence="9">Cytochrome c assembly protein</fullName>
    </submittedName>
</protein>
<feature type="transmembrane region" description="Helical" evidence="6">
    <location>
        <begin position="870"/>
        <end position="900"/>
    </location>
</feature>
<evidence type="ECO:0000256" key="1">
    <source>
        <dbReference type="ARBA" id="ARBA00004141"/>
    </source>
</evidence>
<evidence type="ECO:0000256" key="5">
    <source>
        <dbReference type="ARBA" id="ARBA00023136"/>
    </source>
</evidence>
<evidence type="ECO:0000313" key="10">
    <source>
        <dbReference type="Proteomes" id="UP000263619"/>
    </source>
</evidence>
<keyword evidence="5 6" id="KW-0472">Membrane</keyword>
<feature type="transmembrane region" description="Helical" evidence="6">
    <location>
        <begin position="779"/>
        <end position="800"/>
    </location>
</feature>
<reference evidence="9 10" key="1">
    <citation type="submission" date="2014-06" db="EMBL/GenBank/DDBJ databases">
        <title>Genome sequence of the intracellular symbiont Blattabacterium cuenoti, strain STAT from the wood feeding cockroach Salganea taiwanensis taiwanensis.</title>
        <authorList>
            <person name="Kinjo Y."/>
            <person name="Ohkuma M."/>
            <person name="Tokuda G."/>
        </authorList>
    </citation>
    <scope>NUCLEOTIDE SEQUENCE [LARGE SCALE GENOMIC DNA]</scope>
    <source>
        <strain evidence="9 10">STAT</strain>
    </source>
</reference>
<dbReference type="OrthoDB" id="9814290at2"/>
<evidence type="ECO:0000259" key="7">
    <source>
        <dbReference type="Pfam" id="PF01578"/>
    </source>
</evidence>
<gene>
    <name evidence="9" type="primary">ccmC</name>
    <name evidence="9" type="ORF">STAT_040</name>
</gene>
<keyword evidence="4 6" id="KW-1133">Transmembrane helix</keyword>